<dbReference type="InterPro" id="IPR050539">
    <property type="entry name" value="ThrE_Dicarb/AminoAcid_Exp"/>
</dbReference>
<evidence type="ECO:0000313" key="11">
    <source>
        <dbReference type="Proteomes" id="UP001652394"/>
    </source>
</evidence>
<keyword evidence="4 8" id="KW-0812">Transmembrane</keyword>
<dbReference type="PANTHER" id="PTHR34390:SF1">
    <property type="entry name" value="SUCCINATE TRANSPORTER SUBUNIT YJJB-RELATED"/>
    <property type="match status" value="1"/>
</dbReference>
<evidence type="ECO:0000256" key="1">
    <source>
        <dbReference type="ARBA" id="ARBA00004651"/>
    </source>
</evidence>
<reference evidence="10 11" key="1">
    <citation type="journal article" date="2021" name="ISME Commun">
        <title>Automated analysis of genomic sequences facilitates high-throughput and comprehensive description of bacteria.</title>
        <authorList>
            <person name="Hitch T.C.A."/>
        </authorList>
    </citation>
    <scope>NUCLEOTIDE SEQUENCE [LARGE SCALE GENOMIC DNA]</scope>
    <source>
        <strain evidence="10 11">H2_18</strain>
    </source>
</reference>
<keyword evidence="11" id="KW-1185">Reference proteome</keyword>
<name>A0ABT2TEB8_9FIRM</name>
<comment type="caution">
    <text evidence="10">The sequence shown here is derived from an EMBL/GenBank/DDBJ whole genome shotgun (WGS) entry which is preliminary data.</text>
</comment>
<evidence type="ECO:0000256" key="5">
    <source>
        <dbReference type="ARBA" id="ARBA00022989"/>
    </source>
</evidence>
<evidence type="ECO:0000256" key="3">
    <source>
        <dbReference type="ARBA" id="ARBA00022519"/>
    </source>
</evidence>
<keyword evidence="2" id="KW-1003">Cell membrane</keyword>
<evidence type="ECO:0000313" key="10">
    <source>
        <dbReference type="EMBL" id="MCU6748630.1"/>
    </source>
</evidence>
<protein>
    <submittedName>
        <fullName evidence="10">Threonine/serine exporter family protein</fullName>
    </submittedName>
</protein>
<evidence type="ECO:0000256" key="4">
    <source>
        <dbReference type="ARBA" id="ARBA00022692"/>
    </source>
</evidence>
<feature type="domain" description="Threonine/Serine exporter ThrE" evidence="9">
    <location>
        <begin position="8"/>
        <end position="133"/>
    </location>
</feature>
<accession>A0ABT2TEB8</accession>
<keyword evidence="6 8" id="KW-0472">Membrane</keyword>
<evidence type="ECO:0000259" key="9">
    <source>
        <dbReference type="Pfam" id="PF12821"/>
    </source>
</evidence>
<keyword evidence="3" id="KW-0997">Cell inner membrane</keyword>
<sequence length="151" mass="16190">MSLMIGVAGCFFSVAAFAILLETPPNYLIHAGAVGAVGGFVYLIGTKCGLGVVLSSFLSALSIAFLAHLFARIFKEPVTVFLTAGILPTVPGAGMYRTAYYLIQNNSERSGYYLMQTLEIAGVIALAIFIVDTLFKIVGKREKRYTRPGTP</sequence>
<comment type="similarity">
    <text evidence="7">Belongs to the ThrE exporter (TC 2.A.79) family.</text>
</comment>
<keyword evidence="5 8" id="KW-1133">Transmembrane helix</keyword>
<dbReference type="PANTHER" id="PTHR34390">
    <property type="entry name" value="UPF0442 PROTEIN YJJB-RELATED"/>
    <property type="match status" value="1"/>
</dbReference>
<organism evidence="10 11">
    <name type="scientific">Faecalicatena acetigenes</name>
    <dbReference type="NCBI Taxonomy" id="2981790"/>
    <lineage>
        <taxon>Bacteria</taxon>
        <taxon>Bacillati</taxon>
        <taxon>Bacillota</taxon>
        <taxon>Clostridia</taxon>
        <taxon>Lachnospirales</taxon>
        <taxon>Lachnospiraceae</taxon>
        <taxon>Faecalicatena</taxon>
    </lineage>
</organism>
<dbReference type="RefSeq" id="WP_059069159.1">
    <property type="nucleotide sequence ID" value="NZ_JAOQJX010000027.1"/>
</dbReference>
<evidence type="ECO:0000256" key="8">
    <source>
        <dbReference type="SAM" id="Phobius"/>
    </source>
</evidence>
<feature type="transmembrane region" description="Helical" evidence="8">
    <location>
        <begin position="112"/>
        <end position="135"/>
    </location>
</feature>
<dbReference type="Pfam" id="PF12821">
    <property type="entry name" value="ThrE_2"/>
    <property type="match status" value="1"/>
</dbReference>
<evidence type="ECO:0000256" key="7">
    <source>
        <dbReference type="ARBA" id="ARBA00034125"/>
    </source>
</evidence>
<dbReference type="InterPro" id="IPR024528">
    <property type="entry name" value="ThrE_2"/>
</dbReference>
<dbReference type="Proteomes" id="UP001652394">
    <property type="component" value="Unassembled WGS sequence"/>
</dbReference>
<feature type="transmembrane region" description="Helical" evidence="8">
    <location>
        <begin position="52"/>
        <end position="71"/>
    </location>
</feature>
<evidence type="ECO:0000256" key="6">
    <source>
        <dbReference type="ARBA" id="ARBA00023136"/>
    </source>
</evidence>
<gene>
    <name evidence="10" type="ORF">OCV51_13360</name>
</gene>
<feature type="transmembrane region" description="Helical" evidence="8">
    <location>
        <begin position="28"/>
        <end position="45"/>
    </location>
</feature>
<comment type="subcellular location">
    <subcellularLocation>
        <location evidence="1">Cell membrane</location>
        <topology evidence="1">Multi-pass membrane protein</topology>
    </subcellularLocation>
</comment>
<evidence type="ECO:0000256" key="2">
    <source>
        <dbReference type="ARBA" id="ARBA00022475"/>
    </source>
</evidence>
<proteinExistence type="inferred from homology"/>
<dbReference type="EMBL" id="JAOQJX010000027">
    <property type="protein sequence ID" value="MCU6748630.1"/>
    <property type="molecule type" value="Genomic_DNA"/>
</dbReference>